<protein>
    <submittedName>
        <fullName evidence="2">Uncharacterized protein</fullName>
    </submittedName>
</protein>
<name>A0A9Q5N7R3_SANBA</name>
<feature type="compositionally biased region" description="Low complexity" evidence="1">
    <location>
        <begin position="399"/>
        <end position="414"/>
    </location>
</feature>
<feature type="compositionally biased region" description="Basic residues" evidence="1">
    <location>
        <begin position="439"/>
        <end position="449"/>
    </location>
</feature>
<evidence type="ECO:0000313" key="3">
    <source>
        <dbReference type="Proteomes" id="UP000757232"/>
    </source>
</evidence>
<dbReference type="Proteomes" id="UP000757232">
    <property type="component" value="Unassembled WGS sequence"/>
</dbReference>
<feature type="compositionally biased region" description="Low complexity" evidence="1">
    <location>
        <begin position="362"/>
        <end position="372"/>
    </location>
</feature>
<dbReference type="AlphaFoldDB" id="A0A9Q5N7R3"/>
<sequence length="732" mass="78836">MSWVIGDSEDESEFVIPANRPVETHSSISDFTSCEIVLPANVSVISDFTSATSTKSADTTIDSIIVPSTSVEVPVKPKRPKPRPAYKGAKTATVTSNQSSSSASMVATVINQTSMVSVEGLPLDAGFSFGIAESAKMRKRASTEDRINASKSDSSPRKPSSVIEGSSKDLINLCSSDAEPESIVAHSERAGTRKPSEEHRRSSSTRQLDVAFGSDAPFPPSSHPSSSSVVRATRLPSPPPHTGEAPPWSPFEPRKKKRKTPVEDFDSLEDSGVVENVNRSTSISAPKEKGPSAKKHKKDKEKKSRLGRRSAVAEGNGTSHGEPSKSRKRQSKVKDKALEQDFKSKEFVEDSEDDDLLLVPRSSKSASRISYSDPASIEVSVRASIDASIQPSAFSPEKSVVSSTSVLPSASTSVRPSAVVSGSPSTHLSAPPPSPSAPRSKKSKSKKKKDVSVSRTSNAIRTSDSPDYITTNLDSGGPAIAPEKGSKKSKTGPSVSPDGEENLEGLPAYDHSDSAEQYIPVAGKSRSKEMKDRKKQRAIVSSDEDEPEAESCTKINPVEMEVDRTRMKESAMSADKENQVVPTPKDCHDKVPEPSTPSSAVGVQPRASNPRSHCSTPKIHSRKDSMSALIRRVSSKVQSPLGTPSPVHMYSPLAKASRTVLSRIAPLHPNRRTPPPPPPRPPAPKKSKKMLELEEKWEMELAESVDGWSCMTDEERAALRRAKRDAELGYDD</sequence>
<feature type="region of interest" description="Disordered" evidence="1">
    <location>
        <begin position="137"/>
        <end position="165"/>
    </location>
</feature>
<feature type="region of interest" description="Disordered" evidence="1">
    <location>
        <begin position="389"/>
        <end position="690"/>
    </location>
</feature>
<evidence type="ECO:0000256" key="1">
    <source>
        <dbReference type="SAM" id="MobiDB-lite"/>
    </source>
</evidence>
<feature type="compositionally biased region" description="Pro residues" evidence="1">
    <location>
        <begin position="672"/>
        <end position="682"/>
    </location>
</feature>
<feature type="compositionally biased region" description="Low complexity" evidence="1">
    <location>
        <begin position="91"/>
        <end position="102"/>
    </location>
</feature>
<evidence type="ECO:0000313" key="2">
    <source>
        <dbReference type="EMBL" id="OCB90060.1"/>
    </source>
</evidence>
<comment type="caution">
    <text evidence="2">The sequence shown here is derived from an EMBL/GenBank/DDBJ whole genome shotgun (WGS) entry which is preliminary data.</text>
</comment>
<feature type="compositionally biased region" description="Basic and acidic residues" evidence="1">
    <location>
        <begin position="186"/>
        <end position="201"/>
    </location>
</feature>
<dbReference type="OrthoDB" id="3271227at2759"/>
<accession>A0A9Q5N7R3</accession>
<feature type="compositionally biased region" description="Basic residues" evidence="1">
    <location>
        <begin position="292"/>
        <end position="308"/>
    </location>
</feature>
<dbReference type="EMBL" id="LNZH02000142">
    <property type="protein sequence ID" value="OCB90060.1"/>
    <property type="molecule type" value="Genomic_DNA"/>
</dbReference>
<proteinExistence type="predicted"/>
<organism evidence="2 3">
    <name type="scientific">Sanghuangporus baumii</name>
    <name type="common">Phellinus baumii</name>
    <dbReference type="NCBI Taxonomy" id="108892"/>
    <lineage>
        <taxon>Eukaryota</taxon>
        <taxon>Fungi</taxon>
        <taxon>Dikarya</taxon>
        <taxon>Basidiomycota</taxon>
        <taxon>Agaricomycotina</taxon>
        <taxon>Agaricomycetes</taxon>
        <taxon>Hymenochaetales</taxon>
        <taxon>Hymenochaetaceae</taxon>
        <taxon>Sanghuangporus</taxon>
    </lineage>
</organism>
<keyword evidence="3" id="KW-1185">Reference proteome</keyword>
<gene>
    <name evidence="2" type="ORF">A7U60_g2724</name>
</gene>
<feature type="region of interest" description="Disordered" evidence="1">
    <location>
        <begin position="72"/>
        <end position="102"/>
    </location>
</feature>
<feature type="region of interest" description="Disordered" evidence="1">
    <location>
        <begin position="179"/>
        <end position="376"/>
    </location>
</feature>
<reference evidence="2" key="1">
    <citation type="submission" date="2016-06" db="EMBL/GenBank/DDBJ databases">
        <title>Draft Genome sequence of the fungus Inonotus baumii.</title>
        <authorList>
            <person name="Zhu H."/>
            <person name="Lin W."/>
        </authorList>
    </citation>
    <scope>NUCLEOTIDE SEQUENCE</scope>
    <source>
        <strain evidence="2">821</strain>
    </source>
</reference>
<feature type="compositionally biased region" description="Basic and acidic residues" evidence="1">
    <location>
        <begin position="561"/>
        <end position="578"/>
    </location>
</feature>
<feature type="compositionally biased region" description="Polar residues" evidence="1">
    <location>
        <begin position="596"/>
        <end position="615"/>
    </location>
</feature>
<feature type="compositionally biased region" description="Basic and acidic residues" evidence="1">
    <location>
        <begin position="332"/>
        <end position="348"/>
    </location>
</feature>
<feature type="compositionally biased region" description="Polar residues" evidence="1">
    <location>
        <begin position="458"/>
        <end position="474"/>
    </location>
</feature>
<feature type="compositionally biased region" description="Low complexity" evidence="1">
    <location>
        <begin position="150"/>
        <end position="161"/>
    </location>
</feature>